<dbReference type="RefSeq" id="WP_097879282.1">
    <property type="nucleotide sequence ID" value="NZ_NUAP01000018.1"/>
</dbReference>
<protein>
    <recommendedName>
        <fullName evidence="1">Reverse transcriptase domain-containing protein</fullName>
    </recommendedName>
</protein>
<sequence>MTESVRLEDFFSINSLHDTLKKYIKFNTAIGIDKMTYQSFLNQNDEQIRIINKGVLNGTYKFTPYREHLIIKSRDSAPRLISIPTIRDKLVLKSLHIVLKDIFKNIEQKLPQAHIQEMKNSLKDYDYFIKLDISNFFGGIKHGILFNELAKKIEDDVVINLIKKSITTLTVSDDNKRDDIITQGVPQGLPISNILANIYISGLDEKLREEAHIKYIRYVDDILILCKKNDFSKVYREIKYEIEGIYNLNLNEKKYKHGLIKDGFDFLGYRIEQIKENRVGLTVREDNKRRHEDSIVKIFTNYKFNKDKIKPEQFIFKLNNKITGSISEKVEGNSTREFKYGWLFYYSQMDDTGFLYHLDWLVKKLLKEFQFNHINPQDIKSYFTTYYEIKYNIKNTKYIHRPDELTHKEQKELLIKVFNIHSSKLRDSQEIERLYYKFVYKPIRDYEKDIQKLLS</sequence>
<dbReference type="Pfam" id="PF00078">
    <property type="entry name" value="RVT_1"/>
    <property type="match status" value="1"/>
</dbReference>
<evidence type="ECO:0000259" key="1">
    <source>
        <dbReference type="PROSITE" id="PS50878"/>
    </source>
</evidence>
<comment type="caution">
    <text evidence="2">The sequence shown here is derived from an EMBL/GenBank/DDBJ whole genome shotgun (WGS) entry which is preliminary data.</text>
</comment>
<dbReference type="InterPro" id="IPR051083">
    <property type="entry name" value="GrpII_Intron_Splice-Mob/Def"/>
</dbReference>
<dbReference type="SUPFAM" id="SSF56672">
    <property type="entry name" value="DNA/RNA polymerases"/>
    <property type="match status" value="1"/>
</dbReference>
<gene>
    <name evidence="2" type="ORF">CN551_07510</name>
</gene>
<dbReference type="PANTHER" id="PTHR34047:SF8">
    <property type="entry name" value="PROTEIN YKFC"/>
    <property type="match status" value="1"/>
</dbReference>
<accession>A0AB36TAF6</accession>
<reference evidence="2 3" key="1">
    <citation type="submission" date="2017-09" db="EMBL/GenBank/DDBJ databases">
        <title>Large-scale bioinformatics analysis of Bacillus genomes uncovers conserved roles of natural products in bacterial physiology.</title>
        <authorList>
            <consortium name="Agbiome Team Llc"/>
            <person name="Bleich R.M."/>
            <person name="Kirk G.J."/>
            <person name="Santa Maria K.C."/>
            <person name="Allen S.E."/>
            <person name="Farag S."/>
            <person name="Shank E.A."/>
            <person name="Bowers A."/>
        </authorList>
    </citation>
    <scope>NUCLEOTIDE SEQUENCE [LARGE SCALE GENOMIC DNA]</scope>
    <source>
        <strain evidence="2 3">AFS027629</strain>
    </source>
</reference>
<name>A0AB36TAF6_9BACI</name>
<proteinExistence type="predicted"/>
<evidence type="ECO:0000313" key="3">
    <source>
        <dbReference type="Proteomes" id="UP000220078"/>
    </source>
</evidence>
<dbReference type="AlphaFoldDB" id="A0AB36TAF6"/>
<dbReference type="PANTHER" id="PTHR34047">
    <property type="entry name" value="NUCLEAR INTRON MATURASE 1, MITOCHONDRIAL-RELATED"/>
    <property type="match status" value="1"/>
</dbReference>
<dbReference type="EMBL" id="NUAP01000018">
    <property type="protein sequence ID" value="PEN90172.1"/>
    <property type="molecule type" value="Genomic_DNA"/>
</dbReference>
<dbReference type="InterPro" id="IPR000477">
    <property type="entry name" value="RT_dom"/>
</dbReference>
<dbReference type="PROSITE" id="PS50878">
    <property type="entry name" value="RT_POL"/>
    <property type="match status" value="1"/>
</dbReference>
<organism evidence="2 3">
    <name type="scientific">Bacillus toyonensis</name>
    <dbReference type="NCBI Taxonomy" id="155322"/>
    <lineage>
        <taxon>Bacteria</taxon>
        <taxon>Bacillati</taxon>
        <taxon>Bacillota</taxon>
        <taxon>Bacilli</taxon>
        <taxon>Bacillales</taxon>
        <taxon>Bacillaceae</taxon>
        <taxon>Bacillus</taxon>
        <taxon>Bacillus cereus group</taxon>
    </lineage>
</organism>
<dbReference type="InterPro" id="IPR043502">
    <property type="entry name" value="DNA/RNA_pol_sf"/>
</dbReference>
<dbReference type="CDD" id="cd01651">
    <property type="entry name" value="RT_G2_intron"/>
    <property type="match status" value="1"/>
</dbReference>
<dbReference type="Proteomes" id="UP000220078">
    <property type="component" value="Unassembled WGS sequence"/>
</dbReference>
<evidence type="ECO:0000313" key="2">
    <source>
        <dbReference type="EMBL" id="PEN90172.1"/>
    </source>
</evidence>
<feature type="domain" description="Reverse transcriptase" evidence="1">
    <location>
        <begin position="51"/>
        <end position="271"/>
    </location>
</feature>